<name>X1DST3_9ZZZZ</name>
<organism evidence="1">
    <name type="scientific">marine sediment metagenome</name>
    <dbReference type="NCBI Taxonomy" id="412755"/>
    <lineage>
        <taxon>unclassified sequences</taxon>
        <taxon>metagenomes</taxon>
        <taxon>ecological metagenomes</taxon>
    </lineage>
</organism>
<proteinExistence type="predicted"/>
<comment type="caution">
    <text evidence="1">The sequence shown here is derived from an EMBL/GenBank/DDBJ whole genome shotgun (WGS) entry which is preliminary data.</text>
</comment>
<dbReference type="AlphaFoldDB" id="X1DST3"/>
<protein>
    <submittedName>
        <fullName evidence="1">Uncharacterized protein</fullName>
    </submittedName>
</protein>
<evidence type="ECO:0000313" key="1">
    <source>
        <dbReference type="EMBL" id="GAH08014.1"/>
    </source>
</evidence>
<accession>X1DST3</accession>
<dbReference type="EMBL" id="BART01033500">
    <property type="protein sequence ID" value="GAH08014.1"/>
    <property type="molecule type" value="Genomic_DNA"/>
</dbReference>
<gene>
    <name evidence="1" type="ORF">S01H4_57545</name>
</gene>
<reference evidence="1" key="1">
    <citation type="journal article" date="2014" name="Front. Microbiol.">
        <title>High frequency of phylogenetically diverse reductive dehalogenase-homologous genes in deep subseafloor sedimentary metagenomes.</title>
        <authorList>
            <person name="Kawai M."/>
            <person name="Futagami T."/>
            <person name="Toyoda A."/>
            <person name="Takaki Y."/>
            <person name="Nishi S."/>
            <person name="Hori S."/>
            <person name="Arai W."/>
            <person name="Tsubouchi T."/>
            <person name="Morono Y."/>
            <person name="Uchiyama I."/>
            <person name="Ito T."/>
            <person name="Fujiyama A."/>
            <person name="Inagaki F."/>
            <person name="Takami H."/>
        </authorList>
    </citation>
    <scope>NUCLEOTIDE SEQUENCE</scope>
    <source>
        <strain evidence="1">Expedition CK06-06</strain>
    </source>
</reference>
<sequence length="99" mass="11493">ARCAIIARRKKMKSYFMTIDIGRPDPPGIMKATVCYTNKRGYVGLGTTGEFEHVQKYLVSHRATPKARDRAFKRIEKKHHCRVVKKAPHAYACVKKRRY</sequence>
<feature type="non-terminal residue" evidence="1">
    <location>
        <position position="1"/>
    </location>
</feature>